<comment type="caution">
    <text evidence="8">The sequence shown here is derived from an EMBL/GenBank/DDBJ whole genome shotgun (WGS) entry which is preliminary data.</text>
</comment>
<dbReference type="AlphaFoldDB" id="A0A926WLI3"/>
<protein>
    <recommendedName>
        <fullName evidence="3">phospholipase D</fullName>
        <ecNumber evidence="3">3.1.4.4</ecNumber>
    </recommendedName>
</protein>
<accession>A0A926WLI3</accession>
<evidence type="ECO:0000259" key="7">
    <source>
        <dbReference type="PROSITE" id="PS50035"/>
    </source>
</evidence>
<evidence type="ECO:0000313" key="8">
    <source>
        <dbReference type="EMBL" id="MBD2296742.1"/>
    </source>
</evidence>
<evidence type="ECO:0000256" key="4">
    <source>
        <dbReference type="ARBA" id="ARBA00022801"/>
    </source>
</evidence>
<evidence type="ECO:0000256" key="2">
    <source>
        <dbReference type="ARBA" id="ARBA00008664"/>
    </source>
</evidence>
<name>A0A926WLI3_9NOST</name>
<dbReference type="InterPro" id="IPR018247">
    <property type="entry name" value="EF_Hand_1_Ca_BS"/>
</dbReference>
<keyword evidence="9" id="KW-1185">Reference proteome</keyword>
<dbReference type="Gene3D" id="3.30.870.10">
    <property type="entry name" value="Endonuclease Chain A"/>
    <property type="match status" value="2"/>
</dbReference>
<dbReference type="Proteomes" id="UP000662185">
    <property type="component" value="Unassembled WGS sequence"/>
</dbReference>
<evidence type="ECO:0000256" key="1">
    <source>
        <dbReference type="ARBA" id="ARBA00000798"/>
    </source>
</evidence>
<dbReference type="PANTHER" id="PTHR43856">
    <property type="entry name" value="CARDIOLIPIN HYDROLASE"/>
    <property type="match status" value="1"/>
</dbReference>
<evidence type="ECO:0000313" key="9">
    <source>
        <dbReference type="Proteomes" id="UP000662185"/>
    </source>
</evidence>
<evidence type="ECO:0000256" key="3">
    <source>
        <dbReference type="ARBA" id="ARBA00012027"/>
    </source>
</evidence>
<dbReference type="Pfam" id="PF13091">
    <property type="entry name" value="PLDc_2"/>
    <property type="match status" value="1"/>
</dbReference>
<dbReference type="GO" id="GO:0006793">
    <property type="term" value="P:phosphorus metabolic process"/>
    <property type="evidence" value="ECO:0007669"/>
    <property type="project" value="UniProtKB-ARBA"/>
</dbReference>
<dbReference type="InterPro" id="IPR001736">
    <property type="entry name" value="PLipase_D/transphosphatidylase"/>
</dbReference>
<evidence type="ECO:0000256" key="6">
    <source>
        <dbReference type="ARBA" id="ARBA00023098"/>
    </source>
</evidence>
<comment type="similarity">
    <text evidence="2">Belongs to the phospholipase D family.</text>
</comment>
<dbReference type="GO" id="GO:0016042">
    <property type="term" value="P:lipid catabolic process"/>
    <property type="evidence" value="ECO:0007669"/>
    <property type="project" value="UniProtKB-KW"/>
</dbReference>
<dbReference type="PROSITE" id="PS00018">
    <property type="entry name" value="EF_HAND_1"/>
    <property type="match status" value="1"/>
</dbReference>
<evidence type="ECO:0000256" key="5">
    <source>
        <dbReference type="ARBA" id="ARBA00022963"/>
    </source>
</evidence>
<comment type="catalytic activity">
    <reaction evidence="1">
        <text>a 1,2-diacyl-sn-glycero-3-phosphocholine + H2O = a 1,2-diacyl-sn-glycero-3-phosphate + choline + H(+)</text>
        <dbReference type="Rhea" id="RHEA:14445"/>
        <dbReference type="ChEBI" id="CHEBI:15354"/>
        <dbReference type="ChEBI" id="CHEBI:15377"/>
        <dbReference type="ChEBI" id="CHEBI:15378"/>
        <dbReference type="ChEBI" id="CHEBI:57643"/>
        <dbReference type="ChEBI" id="CHEBI:58608"/>
        <dbReference type="EC" id="3.1.4.4"/>
    </reaction>
</comment>
<dbReference type="PROSITE" id="PS50035">
    <property type="entry name" value="PLD"/>
    <property type="match status" value="1"/>
</dbReference>
<gene>
    <name evidence="8" type="ORF">H6G06_25475</name>
</gene>
<dbReference type="InterPro" id="IPR025202">
    <property type="entry name" value="PLD-like_dom"/>
</dbReference>
<proteinExistence type="inferred from homology"/>
<dbReference type="CDD" id="cd09116">
    <property type="entry name" value="PLDc_Nuc_like"/>
    <property type="match status" value="1"/>
</dbReference>
<dbReference type="SUPFAM" id="SSF56024">
    <property type="entry name" value="Phospholipase D/nuclease"/>
    <property type="match status" value="2"/>
</dbReference>
<dbReference type="GO" id="GO:0016891">
    <property type="term" value="F:RNA endonuclease activity producing 5'-phosphomonoesters, hydrolytic mechanism"/>
    <property type="evidence" value="ECO:0007669"/>
    <property type="project" value="TreeGrafter"/>
</dbReference>
<sequence length="400" mass="45298">MSIFHHLKFLSYIFLFLFTLSSCQKVQSSNQRLAPLPQDPLIQVYFNHSQSSEYQETYRQQTRLGDDLEKQILDVISLAQSTIDIAVQELRLPKISQALAQKQKAGIKVRVILENNYSRPWSSFTTTEIQKLEKREQERYNEFRKFVDINQDNQITPDEISQRDALVIIQNSKIPWIDDTADGSAGSSLMHHKFIIVDHRFVVITSANFTLSDTSGDFSNSSSLGNANNLLKIDSPELANLLTEEFNIMWGDGPAGKTDSRFGLQKSVRSPQEINLVNTKLTVNFSPISPTQPWSNSSNGLIAKTLNTASKTVDMALFVFSEQKIANILENRHNQTVGIRALIEPQFAYRSYSEALDMMGLALSENCQYEIDNRPWQNPINTVGVTTLAKGDLLHHKLKL</sequence>
<dbReference type="GO" id="GO:0004630">
    <property type="term" value="F:phospholipase D activity"/>
    <property type="evidence" value="ECO:0007669"/>
    <property type="project" value="UniProtKB-EC"/>
</dbReference>
<keyword evidence="5" id="KW-0442">Lipid degradation</keyword>
<feature type="domain" description="PLD phosphodiesterase" evidence="7">
    <location>
        <begin position="186"/>
        <end position="213"/>
    </location>
</feature>
<keyword evidence="4" id="KW-0378">Hydrolase</keyword>
<dbReference type="PANTHER" id="PTHR43856:SF1">
    <property type="entry name" value="MITOCHONDRIAL CARDIOLIPIN HYDROLASE"/>
    <property type="match status" value="1"/>
</dbReference>
<dbReference type="InterPro" id="IPR051406">
    <property type="entry name" value="PLD_domain"/>
</dbReference>
<dbReference type="EC" id="3.1.4.4" evidence="3"/>
<dbReference type="EMBL" id="JACJQU010000029">
    <property type="protein sequence ID" value="MBD2296742.1"/>
    <property type="molecule type" value="Genomic_DNA"/>
</dbReference>
<keyword evidence="6" id="KW-0443">Lipid metabolism</keyword>
<reference evidence="9" key="1">
    <citation type="journal article" date="2020" name="ISME J.">
        <title>Comparative genomics reveals insights into cyanobacterial evolution and habitat adaptation.</title>
        <authorList>
            <person name="Chen M.Y."/>
            <person name="Teng W.K."/>
            <person name="Zhao L."/>
            <person name="Hu C.X."/>
            <person name="Zhou Y.K."/>
            <person name="Han B.P."/>
            <person name="Song L.R."/>
            <person name="Shu W.S."/>
        </authorList>
    </citation>
    <scope>NUCLEOTIDE SEQUENCE [LARGE SCALE GENOMIC DNA]</scope>
    <source>
        <strain evidence="9">FACHB-251</strain>
    </source>
</reference>
<dbReference type="SMART" id="SM00155">
    <property type="entry name" value="PLDc"/>
    <property type="match status" value="1"/>
</dbReference>
<organism evidence="8 9">
    <name type="scientific">Anabaena sphaerica FACHB-251</name>
    <dbReference type="NCBI Taxonomy" id="2692883"/>
    <lineage>
        <taxon>Bacteria</taxon>
        <taxon>Bacillati</taxon>
        <taxon>Cyanobacteriota</taxon>
        <taxon>Cyanophyceae</taxon>
        <taxon>Nostocales</taxon>
        <taxon>Nostocaceae</taxon>
        <taxon>Anabaena</taxon>
    </lineage>
</organism>